<evidence type="ECO:0000313" key="5">
    <source>
        <dbReference type="Proteomes" id="UP000260983"/>
    </source>
</evidence>
<accession>A0A3E5B4Z6</accession>
<dbReference type="PANTHER" id="PTHR30576:SF20">
    <property type="entry name" value="QUINOVOSAMINEPHOSPHOTRANSFERAE-RELATED"/>
    <property type="match status" value="1"/>
</dbReference>
<protein>
    <submittedName>
        <fullName evidence="4">Sugar transferase</fullName>
    </submittedName>
</protein>
<dbReference type="Proteomes" id="UP000260983">
    <property type="component" value="Unassembled WGS sequence"/>
</dbReference>
<evidence type="ECO:0000313" key="4">
    <source>
        <dbReference type="EMBL" id="RGN32681.1"/>
    </source>
</evidence>
<evidence type="ECO:0000259" key="3">
    <source>
        <dbReference type="Pfam" id="PF02397"/>
    </source>
</evidence>
<keyword evidence="2" id="KW-0812">Transmembrane</keyword>
<dbReference type="Pfam" id="PF02397">
    <property type="entry name" value="Bac_transf"/>
    <property type="match status" value="1"/>
</dbReference>
<reference evidence="4 5" key="1">
    <citation type="submission" date="2018-08" db="EMBL/GenBank/DDBJ databases">
        <title>A genome reference for cultivated species of the human gut microbiota.</title>
        <authorList>
            <person name="Zou Y."/>
            <person name="Xue W."/>
            <person name="Luo G."/>
        </authorList>
    </citation>
    <scope>NUCLEOTIDE SEQUENCE [LARGE SCALE GENOMIC DNA]</scope>
    <source>
        <strain evidence="4 5">OM05-15BH</strain>
    </source>
</reference>
<dbReference type="InterPro" id="IPR003362">
    <property type="entry name" value="Bact_transf"/>
</dbReference>
<feature type="domain" description="Bacterial sugar transferase" evidence="3">
    <location>
        <begin position="14"/>
        <end position="206"/>
    </location>
</feature>
<dbReference type="EMBL" id="QSUL01000013">
    <property type="protein sequence ID" value="RGN32681.1"/>
    <property type="molecule type" value="Genomic_DNA"/>
</dbReference>
<dbReference type="RefSeq" id="WP_009127697.1">
    <property type="nucleotide sequence ID" value="NZ_CABKRN010000001.1"/>
</dbReference>
<feature type="transmembrane region" description="Helical" evidence="2">
    <location>
        <begin position="20"/>
        <end position="40"/>
    </location>
</feature>
<dbReference type="GO" id="GO:0016780">
    <property type="term" value="F:phosphotransferase activity, for other substituted phosphate groups"/>
    <property type="evidence" value="ECO:0007669"/>
    <property type="project" value="TreeGrafter"/>
</dbReference>
<keyword evidence="2" id="KW-0472">Membrane</keyword>
<comment type="caution">
    <text evidence="4">The sequence shown here is derived from an EMBL/GenBank/DDBJ whole genome shotgun (WGS) entry which is preliminary data.</text>
</comment>
<keyword evidence="4" id="KW-0808">Transferase</keyword>
<evidence type="ECO:0000256" key="2">
    <source>
        <dbReference type="SAM" id="Phobius"/>
    </source>
</evidence>
<keyword evidence="2" id="KW-1133">Transmembrane helix</keyword>
<dbReference type="PANTHER" id="PTHR30576">
    <property type="entry name" value="COLANIC BIOSYNTHESIS UDP-GLUCOSE LIPID CARRIER TRANSFERASE"/>
    <property type="match status" value="1"/>
</dbReference>
<gene>
    <name evidence="4" type="ORF">DXB65_18140</name>
</gene>
<name>A0A3E5B4Z6_9BACE</name>
<proteinExistence type="inferred from homology"/>
<sequence>MTNTKKEIYNRYIKRSFDLVIALLSFLLLLPIYLFIGLTIKFNSSGPIFYQALRGGYHDIPFKILKFRTMVVNADKIGGNTTALNDPRITRVGKILRKTKLDELPQLINIIKGDMSFVGPRPEVLAYTSKYTEEEKRILSVRPGITDISSLKYISLDEVVGAVNADEYYEKHVLHNKNLLRLEYVDKQSFSLDAKLFFLTIWGVFKKIFKLFK</sequence>
<organism evidence="4 5">
    <name type="scientific">Bacteroides oleiciplenus</name>
    <dbReference type="NCBI Taxonomy" id="626931"/>
    <lineage>
        <taxon>Bacteria</taxon>
        <taxon>Pseudomonadati</taxon>
        <taxon>Bacteroidota</taxon>
        <taxon>Bacteroidia</taxon>
        <taxon>Bacteroidales</taxon>
        <taxon>Bacteroidaceae</taxon>
        <taxon>Bacteroides</taxon>
    </lineage>
</organism>
<evidence type="ECO:0000256" key="1">
    <source>
        <dbReference type="ARBA" id="ARBA00006464"/>
    </source>
</evidence>
<comment type="similarity">
    <text evidence="1">Belongs to the bacterial sugar transferase family.</text>
</comment>
<dbReference type="AlphaFoldDB" id="A0A3E5B4Z6"/>